<dbReference type="PANTHER" id="PTHR12480:SF22">
    <property type="entry name" value="JMJC DOMAIN-CONTAINING PROTEIN"/>
    <property type="match status" value="1"/>
</dbReference>
<keyword evidence="4" id="KW-1185">Reference proteome</keyword>
<dbReference type="InterPro" id="IPR041667">
    <property type="entry name" value="Cupin_8"/>
</dbReference>
<comment type="caution">
    <text evidence="3">The sequence shown here is derived from an EMBL/GenBank/DDBJ whole genome shotgun (WGS) entry which is preliminary data.</text>
</comment>
<evidence type="ECO:0000313" key="3">
    <source>
        <dbReference type="EMBL" id="CAK9116599.1"/>
    </source>
</evidence>
<name>A0ABP0SWX5_9DINO</name>
<dbReference type="PROSITE" id="PS51184">
    <property type="entry name" value="JMJC"/>
    <property type="match status" value="2"/>
</dbReference>
<feature type="compositionally biased region" description="Basic and acidic residues" evidence="1">
    <location>
        <begin position="7"/>
        <end position="24"/>
    </location>
</feature>
<feature type="domain" description="JmjC" evidence="2">
    <location>
        <begin position="1"/>
        <end position="118"/>
    </location>
</feature>
<dbReference type="Pfam" id="PF13621">
    <property type="entry name" value="Cupin_8"/>
    <property type="match status" value="1"/>
</dbReference>
<sequence>MAGEVFESEKSQSRYADTRWDSNRAKPAPGSEVPVILDGGPPAYWWLDHYPRLAERAQELGMVDIIQRPGDTIFVPSGWWHATLNLPESSEDVTVACTRNIFPAETLDFVFPEMKKSDPAFARAFLEILQEKRPELMRFLPAASETSKPELVGEDPSWQLPRRHFSSLSLAECRRRFIRPKQPLIIEGLDPYLVSPETCHLSRDFLSRHFGEKMVAVFRNFRDPKQRDAEDEMEVMRLYLYDVSLPLKLPGLLEYLKLPRYFTHCYLQQTMRPHCFSKSWPTLFIGSAGSQARLHVDQWHSHFWMHLISGRKRWSIWHPEDTHLLCPEVLPGKVFPRFPDLSDLEAGKNGADGFHQARRIDVILEEGETLFVPGGAPHLVVNLTDTVAFAGNFMDESNFDEALADVKKMVSMEGKGEEGAMAGFAAALEEMVFDPDKSMHEEPLPGTMLAVRFSDFSQGRAAGWGPIPPDEDG</sequence>
<dbReference type="EMBL" id="CAXAMN010028461">
    <property type="protein sequence ID" value="CAK9116599.1"/>
    <property type="molecule type" value="Genomic_DNA"/>
</dbReference>
<dbReference type="InterPro" id="IPR003347">
    <property type="entry name" value="JmjC_dom"/>
</dbReference>
<gene>
    <name evidence="3" type="ORF">CCMP2556_LOCUS54133</name>
</gene>
<dbReference type="SUPFAM" id="SSF51197">
    <property type="entry name" value="Clavaminate synthase-like"/>
    <property type="match status" value="2"/>
</dbReference>
<evidence type="ECO:0000313" key="4">
    <source>
        <dbReference type="Proteomes" id="UP001642484"/>
    </source>
</evidence>
<dbReference type="Proteomes" id="UP001642484">
    <property type="component" value="Unassembled WGS sequence"/>
</dbReference>
<dbReference type="PANTHER" id="PTHR12480">
    <property type="entry name" value="ARGININE DEMETHYLASE AND LYSYL-HYDROXYLASE JMJD"/>
    <property type="match status" value="1"/>
</dbReference>
<dbReference type="SMART" id="SM00558">
    <property type="entry name" value="JmjC"/>
    <property type="match status" value="1"/>
</dbReference>
<protein>
    <recommendedName>
        <fullName evidence="2">JmjC domain-containing protein</fullName>
    </recommendedName>
</protein>
<dbReference type="InterPro" id="IPR050910">
    <property type="entry name" value="JMJD6_ArgDemeth/LysHydrox"/>
</dbReference>
<accession>A0ABP0SWX5</accession>
<evidence type="ECO:0000259" key="2">
    <source>
        <dbReference type="PROSITE" id="PS51184"/>
    </source>
</evidence>
<feature type="domain" description="JmjC" evidence="2">
    <location>
        <begin position="247"/>
        <end position="410"/>
    </location>
</feature>
<proteinExistence type="predicted"/>
<organism evidence="3 4">
    <name type="scientific">Durusdinium trenchii</name>
    <dbReference type="NCBI Taxonomy" id="1381693"/>
    <lineage>
        <taxon>Eukaryota</taxon>
        <taxon>Sar</taxon>
        <taxon>Alveolata</taxon>
        <taxon>Dinophyceae</taxon>
        <taxon>Suessiales</taxon>
        <taxon>Symbiodiniaceae</taxon>
        <taxon>Durusdinium</taxon>
    </lineage>
</organism>
<feature type="region of interest" description="Disordered" evidence="1">
    <location>
        <begin position="1"/>
        <end position="33"/>
    </location>
</feature>
<dbReference type="Gene3D" id="2.60.120.650">
    <property type="entry name" value="Cupin"/>
    <property type="match status" value="2"/>
</dbReference>
<evidence type="ECO:0000256" key="1">
    <source>
        <dbReference type="SAM" id="MobiDB-lite"/>
    </source>
</evidence>
<reference evidence="3 4" key="1">
    <citation type="submission" date="2024-02" db="EMBL/GenBank/DDBJ databases">
        <authorList>
            <person name="Chen Y."/>
            <person name="Shah S."/>
            <person name="Dougan E. K."/>
            <person name="Thang M."/>
            <person name="Chan C."/>
        </authorList>
    </citation>
    <scope>NUCLEOTIDE SEQUENCE [LARGE SCALE GENOMIC DNA]</scope>
</reference>